<keyword evidence="1" id="KW-0732">Signal</keyword>
<name>M9R645_9RHOB</name>
<sequence>MSMLWASLCFMAAPAAADLLCLLTDVNCLSDCAETSVHFSINTSQFVDAQDPNDPPRRQVSDVAIGDRRFTAQAIMMDGGIVGFHEDAGELGSALMIVQASGAARLTLQPQNITLRGMCTE</sequence>
<reference evidence="2 3" key="1">
    <citation type="journal article" date="2013" name="PLoS ONE">
        <title>Poles Apart: Arctic and Antarctic Octadecabacter strains Share High Genome Plasticity and a New Type of Xanthorhodopsin.</title>
        <authorList>
            <person name="Vollmers J."/>
            <person name="Voget S."/>
            <person name="Dietrich S."/>
            <person name="Gollnow K."/>
            <person name="Smits M."/>
            <person name="Meyer K."/>
            <person name="Brinkhoff T."/>
            <person name="Simon M."/>
            <person name="Daniel R."/>
        </authorList>
    </citation>
    <scope>NUCLEOTIDE SEQUENCE [LARGE SCALE GENOMIC DNA]</scope>
    <source>
        <strain evidence="2 3">307</strain>
    </source>
</reference>
<dbReference type="STRING" id="391626.OAN307_c24940"/>
<feature type="signal peptide" evidence="1">
    <location>
        <begin position="1"/>
        <end position="17"/>
    </location>
</feature>
<organism evidence="2 3">
    <name type="scientific">Octadecabacter antarcticus 307</name>
    <dbReference type="NCBI Taxonomy" id="391626"/>
    <lineage>
        <taxon>Bacteria</taxon>
        <taxon>Pseudomonadati</taxon>
        <taxon>Pseudomonadota</taxon>
        <taxon>Alphaproteobacteria</taxon>
        <taxon>Rhodobacterales</taxon>
        <taxon>Roseobacteraceae</taxon>
        <taxon>Octadecabacter</taxon>
    </lineage>
</organism>
<gene>
    <name evidence="2" type="ORF">OAN307_c24940</name>
</gene>
<evidence type="ECO:0000256" key="1">
    <source>
        <dbReference type="SAM" id="SignalP"/>
    </source>
</evidence>
<evidence type="ECO:0000313" key="3">
    <source>
        <dbReference type="Proteomes" id="UP000005307"/>
    </source>
</evidence>
<evidence type="ECO:0000313" key="2">
    <source>
        <dbReference type="EMBL" id="AGI68099.1"/>
    </source>
</evidence>
<dbReference type="KEGG" id="oat:OAN307_c24940"/>
<feature type="chain" id="PRO_5004102550" evidence="1">
    <location>
        <begin position="18"/>
        <end position="121"/>
    </location>
</feature>
<dbReference type="AlphaFoldDB" id="M9R645"/>
<protein>
    <submittedName>
        <fullName evidence="2">Uncharacterized protein</fullName>
    </submittedName>
</protein>
<dbReference type="HOGENOM" id="CLU_2035634_0_0_5"/>
<dbReference type="Proteomes" id="UP000005307">
    <property type="component" value="Chromosome"/>
</dbReference>
<dbReference type="OrthoDB" id="7651937at2"/>
<accession>M9R645</accession>
<proteinExistence type="predicted"/>
<keyword evidence="3" id="KW-1185">Reference proteome</keyword>
<dbReference type="EMBL" id="CP003740">
    <property type="protein sequence ID" value="AGI68099.1"/>
    <property type="molecule type" value="Genomic_DNA"/>
</dbReference>